<feature type="chain" id="PRO_5043349451" evidence="1">
    <location>
        <begin position="19"/>
        <end position="47"/>
    </location>
</feature>
<evidence type="ECO:0000313" key="3">
    <source>
        <dbReference type="Proteomes" id="UP001054252"/>
    </source>
</evidence>
<dbReference type="Proteomes" id="UP001054252">
    <property type="component" value="Unassembled WGS sequence"/>
</dbReference>
<organism evidence="2 3">
    <name type="scientific">Rubroshorea leprosula</name>
    <dbReference type="NCBI Taxonomy" id="152421"/>
    <lineage>
        <taxon>Eukaryota</taxon>
        <taxon>Viridiplantae</taxon>
        <taxon>Streptophyta</taxon>
        <taxon>Embryophyta</taxon>
        <taxon>Tracheophyta</taxon>
        <taxon>Spermatophyta</taxon>
        <taxon>Magnoliopsida</taxon>
        <taxon>eudicotyledons</taxon>
        <taxon>Gunneridae</taxon>
        <taxon>Pentapetalae</taxon>
        <taxon>rosids</taxon>
        <taxon>malvids</taxon>
        <taxon>Malvales</taxon>
        <taxon>Dipterocarpaceae</taxon>
        <taxon>Rubroshorea</taxon>
    </lineage>
</organism>
<sequence length="47" mass="5479">MLGSQSLRMILLFKLVRIMQVVVPQLRIYAEDSVECGPPQNQFVLMW</sequence>
<proteinExistence type="predicted"/>
<dbReference type="EMBL" id="BPVZ01000071">
    <property type="protein sequence ID" value="GKV26054.1"/>
    <property type="molecule type" value="Genomic_DNA"/>
</dbReference>
<dbReference type="AlphaFoldDB" id="A0AAV5KNE0"/>
<accession>A0AAV5KNE0</accession>
<gene>
    <name evidence="2" type="ORF">SLEP1_g35416</name>
</gene>
<protein>
    <submittedName>
        <fullName evidence="2">Uncharacterized protein</fullName>
    </submittedName>
</protein>
<comment type="caution">
    <text evidence="2">The sequence shown here is derived from an EMBL/GenBank/DDBJ whole genome shotgun (WGS) entry which is preliminary data.</text>
</comment>
<reference evidence="2 3" key="1">
    <citation type="journal article" date="2021" name="Commun. Biol.">
        <title>The genome of Shorea leprosula (Dipterocarpaceae) highlights the ecological relevance of drought in aseasonal tropical rainforests.</title>
        <authorList>
            <person name="Ng K.K.S."/>
            <person name="Kobayashi M.J."/>
            <person name="Fawcett J.A."/>
            <person name="Hatakeyama M."/>
            <person name="Paape T."/>
            <person name="Ng C.H."/>
            <person name="Ang C.C."/>
            <person name="Tnah L.H."/>
            <person name="Lee C.T."/>
            <person name="Nishiyama T."/>
            <person name="Sese J."/>
            <person name="O'Brien M.J."/>
            <person name="Copetti D."/>
            <person name="Mohd Noor M.I."/>
            <person name="Ong R.C."/>
            <person name="Putra M."/>
            <person name="Sireger I.Z."/>
            <person name="Indrioko S."/>
            <person name="Kosugi Y."/>
            <person name="Izuno A."/>
            <person name="Isagi Y."/>
            <person name="Lee S.L."/>
            <person name="Shimizu K.K."/>
        </authorList>
    </citation>
    <scope>NUCLEOTIDE SEQUENCE [LARGE SCALE GENOMIC DNA]</scope>
    <source>
        <strain evidence="2">214</strain>
    </source>
</reference>
<evidence type="ECO:0000256" key="1">
    <source>
        <dbReference type="SAM" id="SignalP"/>
    </source>
</evidence>
<keyword evidence="3" id="KW-1185">Reference proteome</keyword>
<evidence type="ECO:0000313" key="2">
    <source>
        <dbReference type="EMBL" id="GKV26054.1"/>
    </source>
</evidence>
<name>A0AAV5KNE0_9ROSI</name>
<keyword evidence="1" id="KW-0732">Signal</keyword>
<feature type="signal peptide" evidence="1">
    <location>
        <begin position="1"/>
        <end position="18"/>
    </location>
</feature>